<reference evidence="2" key="1">
    <citation type="submission" date="2022-06" db="EMBL/GenBank/DDBJ databases">
        <title>Uncovering the hologenomic basis of an extraordinary plant invasion.</title>
        <authorList>
            <person name="Bieker V.C."/>
            <person name="Martin M.D."/>
            <person name="Gilbert T."/>
            <person name="Hodgins K."/>
            <person name="Battlay P."/>
            <person name="Petersen B."/>
            <person name="Wilson J."/>
        </authorList>
    </citation>
    <scope>NUCLEOTIDE SEQUENCE</scope>
    <source>
        <strain evidence="2">AA19_3_7</strain>
        <tissue evidence="2">Leaf</tissue>
    </source>
</reference>
<organism evidence="2 3">
    <name type="scientific">Ambrosia artemisiifolia</name>
    <name type="common">Common ragweed</name>
    <dbReference type="NCBI Taxonomy" id="4212"/>
    <lineage>
        <taxon>Eukaryota</taxon>
        <taxon>Viridiplantae</taxon>
        <taxon>Streptophyta</taxon>
        <taxon>Embryophyta</taxon>
        <taxon>Tracheophyta</taxon>
        <taxon>Spermatophyta</taxon>
        <taxon>Magnoliopsida</taxon>
        <taxon>eudicotyledons</taxon>
        <taxon>Gunneridae</taxon>
        <taxon>Pentapetalae</taxon>
        <taxon>asterids</taxon>
        <taxon>campanulids</taxon>
        <taxon>Asterales</taxon>
        <taxon>Asteraceae</taxon>
        <taxon>Asteroideae</taxon>
        <taxon>Heliantheae alliance</taxon>
        <taxon>Heliantheae</taxon>
        <taxon>Ambrosia</taxon>
    </lineage>
</organism>
<gene>
    <name evidence="2" type="ORF">M8C21_002923</name>
</gene>
<feature type="compositionally biased region" description="Basic and acidic residues" evidence="1">
    <location>
        <begin position="22"/>
        <end position="31"/>
    </location>
</feature>
<dbReference type="EMBL" id="JAMZMK010006579">
    <property type="protein sequence ID" value="KAI7748214.1"/>
    <property type="molecule type" value="Genomic_DNA"/>
</dbReference>
<protein>
    <submittedName>
        <fullName evidence="2">Uncharacterized protein</fullName>
    </submittedName>
</protein>
<dbReference type="AlphaFoldDB" id="A0AAD5CUL7"/>
<evidence type="ECO:0000313" key="3">
    <source>
        <dbReference type="Proteomes" id="UP001206925"/>
    </source>
</evidence>
<dbReference type="Proteomes" id="UP001206925">
    <property type="component" value="Unassembled WGS sequence"/>
</dbReference>
<accession>A0AAD5CUL7</accession>
<comment type="caution">
    <text evidence="2">The sequence shown here is derived from an EMBL/GenBank/DDBJ whole genome shotgun (WGS) entry which is preliminary data.</text>
</comment>
<name>A0AAD5CUL7_AMBAR</name>
<sequence length="47" mass="5104">MRIYYITGKSKGGRGAWLGQAQERDKGEQPRSRIPAVPSTPAMAASK</sequence>
<evidence type="ECO:0000313" key="2">
    <source>
        <dbReference type="EMBL" id="KAI7748214.1"/>
    </source>
</evidence>
<keyword evidence="3" id="KW-1185">Reference proteome</keyword>
<proteinExistence type="predicted"/>
<feature type="region of interest" description="Disordered" evidence="1">
    <location>
        <begin position="10"/>
        <end position="47"/>
    </location>
</feature>
<evidence type="ECO:0000256" key="1">
    <source>
        <dbReference type="SAM" id="MobiDB-lite"/>
    </source>
</evidence>